<comment type="caution">
    <text evidence="10">The sequence shown here is derived from an EMBL/GenBank/DDBJ whole genome shotgun (WGS) entry which is preliminary data.</text>
</comment>
<feature type="compositionally biased region" description="Basic and acidic residues" evidence="7">
    <location>
        <begin position="1"/>
        <end position="14"/>
    </location>
</feature>
<gene>
    <name evidence="10" type="ORF">L596_017125</name>
</gene>
<feature type="domain" description="Peptidase M16 C-terminal" evidence="9">
    <location>
        <begin position="273"/>
        <end position="329"/>
    </location>
</feature>
<dbReference type="InterPro" id="IPR050626">
    <property type="entry name" value="Peptidase_M16"/>
</dbReference>
<feature type="compositionally biased region" description="Basic and acidic residues" evidence="7">
    <location>
        <begin position="26"/>
        <end position="36"/>
    </location>
</feature>
<dbReference type="InterPro" id="IPR011249">
    <property type="entry name" value="Metalloenz_LuxS/M16"/>
</dbReference>
<dbReference type="SUPFAM" id="SSF63411">
    <property type="entry name" value="LuxS/MPP-like metallohydrolase"/>
    <property type="match status" value="2"/>
</dbReference>
<dbReference type="EMBL" id="AZBU02000005">
    <property type="protein sequence ID" value="TKR75898.1"/>
    <property type="molecule type" value="Genomic_DNA"/>
</dbReference>
<keyword evidence="3" id="KW-0479">Metal-binding</keyword>
<evidence type="ECO:0000259" key="8">
    <source>
        <dbReference type="Pfam" id="PF00675"/>
    </source>
</evidence>
<dbReference type="STRING" id="34508.A0A4U5N0Y5"/>
<keyword evidence="5" id="KW-0862">Zinc</keyword>
<evidence type="ECO:0000256" key="2">
    <source>
        <dbReference type="ARBA" id="ARBA00022670"/>
    </source>
</evidence>
<evidence type="ECO:0000256" key="6">
    <source>
        <dbReference type="ARBA" id="ARBA00023049"/>
    </source>
</evidence>
<keyword evidence="6" id="KW-0482">Metalloprotease</keyword>
<feature type="domain" description="Peptidase M16 N-terminal" evidence="8">
    <location>
        <begin position="111"/>
        <end position="243"/>
    </location>
</feature>
<dbReference type="PANTHER" id="PTHR43690">
    <property type="entry name" value="NARDILYSIN"/>
    <property type="match status" value="1"/>
</dbReference>
<feature type="region of interest" description="Disordered" evidence="7">
    <location>
        <begin position="1"/>
        <end position="36"/>
    </location>
</feature>
<dbReference type="PANTHER" id="PTHR43690:SF18">
    <property type="entry name" value="INSULIN-DEGRADING ENZYME-RELATED"/>
    <property type="match status" value="1"/>
</dbReference>
<evidence type="ECO:0000256" key="4">
    <source>
        <dbReference type="ARBA" id="ARBA00022801"/>
    </source>
</evidence>
<dbReference type="Gene3D" id="3.30.830.10">
    <property type="entry name" value="Metalloenzyme, LuxS/M16 peptidase-like"/>
    <property type="match status" value="2"/>
</dbReference>
<evidence type="ECO:0000256" key="3">
    <source>
        <dbReference type="ARBA" id="ARBA00022723"/>
    </source>
</evidence>
<proteinExistence type="inferred from homology"/>
<evidence type="ECO:0000256" key="1">
    <source>
        <dbReference type="ARBA" id="ARBA00007261"/>
    </source>
</evidence>
<evidence type="ECO:0000313" key="10">
    <source>
        <dbReference type="EMBL" id="TKR75898.1"/>
    </source>
</evidence>
<dbReference type="AlphaFoldDB" id="A0A4U5N0Y5"/>
<dbReference type="Pfam" id="PF05193">
    <property type="entry name" value="Peptidase_M16_C"/>
    <property type="match status" value="1"/>
</dbReference>
<comment type="similarity">
    <text evidence="1">Belongs to the peptidase M16 family.</text>
</comment>
<name>A0A4U5N0Y5_STECR</name>
<keyword evidence="11" id="KW-1185">Reference proteome</keyword>
<dbReference type="InterPro" id="IPR011765">
    <property type="entry name" value="Pept_M16_N"/>
</dbReference>
<protein>
    <submittedName>
        <fullName evidence="10">Uncharacterized protein</fullName>
    </submittedName>
</protein>
<evidence type="ECO:0000256" key="5">
    <source>
        <dbReference type="ARBA" id="ARBA00022833"/>
    </source>
</evidence>
<organism evidence="10 11">
    <name type="scientific">Steinernema carpocapsae</name>
    <name type="common">Entomopathogenic nematode</name>
    <dbReference type="NCBI Taxonomy" id="34508"/>
    <lineage>
        <taxon>Eukaryota</taxon>
        <taxon>Metazoa</taxon>
        <taxon>Ecdysozoa</taxon>
        <taxon>Nematoda</taxon>
        <taxon>Chromadorea</taxon>
        <taxon>Rhabditida</taxon>
        <taxon>Tylenchina</taxon>
        <taxon>Panagrolaimomorpha</taxon>
        <taxon>Strongyloidoidea</taxon>
        <taxon>Steinernematidae</taxon>
        <taxon>Steinernema</taxon>
    </lineage>
</organism>
<dbReference type="InterPro" id="IPR007863">
    <property type="entry name" value="Peptidase_M16_C"/>
</dbReference>
<dbReference type="OrthoDB" id="952271at2759"/>
<evidence type="ECO:0000256" key="7">
    <source>
        <dbReference type="SAM" id="MobiDB-lite"/>
    </source>
</evidence>
<reference evidence="10 11" key="1">
    <citation type="journal article" date="2015" name="Genome Biol.">
        <title>Comparative genomics of Steinernema reveals deeply conserved gene regulatory networks.</title>
        <authorList>
            <person name="Dillman A.R."/>
            <person name="Macchietto M."/>
            <person name="Porter C.F."/>
            <person name="Rogers A."/>
            <person name="Williams B."/>
            <person name="Antoshechkin I."/>
            <person name="Lee M.M."/>
            <person name="Goodwin Z."/>
            <person name="Lu X."/>
            <person name="Lewis E.E."/>
            <person name="Goodrich-Blair H."/>
            <person name="Stock S.P."/>
            <person name="Adams B.J."/>
            <person name="Sternberg P.W."/>
            <person name="Mortazavi A."/>
        </authorList>
    </citation>
    <scope>NUCLEOTIDE SEQUENCE [LARGE SCALE GENOMIC DNA]</scope>
    <source>
        <strain evidence="10 11">ALL</strain>
    </source>
</reference>
<dbReference type="Pfam" id="PF00675">
    <property type="entry name" value="Peptidase_M16"/>
    <property type="match status" value="1"/>
</dbReference>
<dbReference type="GO" id="GO:0006508">
    <property type="term" value="P:proteolysis"/>
    <property type="evidence" value="ECO:0007669"/>
    <property type="project" value="UniProtKB-KW"/>
</dbReference>
<dbReference type="GO" id="GO:0046872">
    <property type="term" value="F:metal ion binding"/>
    <property type="evidence" value="ECO:0007669"/>
    <property type="project" value="UniProtKB-KW"/>
</dbReference>
<keyword evidence="2" id="KW-0645">Protease</keyword>
<sequence>MENEENKRYVERKGHGSPHPPRFASRRVDVDDRQQDLPRLEAAAGRKVATRLPDMVFQKSANGNVEKFATYAEPTIPSVKKGSSISNRVNVTEHKKDPRKFRGVKLSNGLRILLVSDSKIAISQAAFLVNVGSKSDPEDVKGLAHLCEHVLTLGATEKYPKDGGSLSISYFDGNSNAYTYNDHTTYRVQARIENFKDVLDHILQIFISPQITQAVVEREIDMIHSEWMFSNDTTFDQLLREAMSRPEDFFERPNFGNRHTLKEVPQAKGIDVVQEVRNFFHNYYSANIMTCCLITPESLDEMEALVESMDFQKIPNTNAPVVGFELDLESDFEAEKFAKCLVNSTFKECVEKGRSKVKGKIDKHFRSQDLVRKLTNAMTTLSAFKRQKPTFTAFKDTILIREESQIIQSDDLAKVHFLQRPGTEYKIRLVFDFPQTLSETQIKESGQFLENFKNCPKEADNITLDAFEVAPNGLFMHIHNSAPEVKHPMKEFFELFSNQPYNRGYFCIADLLYRSFLRLSFEGNAVFGEIQKLTETIFDTLEKVSLAAKKVKDEKTRVVRYSDNRSLQSGALIVIQVDTEAPKQVALMKLLTRFMFRPLKYAIRIKHVLGYHGDIELLQNEAWKKLVIHVQGERNPDYMLECLEKVMKDFKANLTTMSLEEFQKGRTAAERTVDEICGLDVNIVKKEIQNCTKAELLEFYDMNIAPESLNDRKSVVLIQGICNEVNKNFETSLITHQETLKFIENSKGSKCPKYAKLLDLFRSYLNFRPS</sequence>
<evidence type="ECO:0000313" key="11">
    <source>
        <dbReference type="Proteomes" id="UP000298663"/>
    </source>
</evidence>
<evidence type="ECO:0000259" key="9">
    <source>
        <dbReference type="Pfam" id="PF05193"/>
    </source>
</evidence>
<dbReference type="GO" id="GO:0008237">
    <property type="term" value="F:metallopeptidase activity"/>
    <property type="evidence" value="ECO:0007669"/>
    <property type="project" value="UniProtKB-KW"/>
</dbReference>
<keyword evidence="4" id="KW-0378">Hydrolase</keyword>
<accession>A0A4U5N0Y5</accession>
<reference evidence="10 11" key="2">
    <citation type="journal article" date="2019" name="G3 (Bethesda)">
        <title>Hybrid Assembly of the Genome of the Entomopathogenic Nematode Steinernema carpocapsae Identifies the X-Chromosome.</title>
        <authorList>
            <person name="Serra L."/>
            <person name="Macchietto M."/>
            <person name="Macias-Munoz A."/>
            <person name="McGill C.J."/>
            <person name="Rodriguez I.M."/>
            <person name="Rodriguez B."/>
            <person name="Murad R."/>
            <person name="Mortazavi A."/>
        </authorList>
    </citation>
    <scope>NUCLEOTIDE SEQUENCE [LARGE SCALE GENOMIC DNA]</scope>
    <source>
        <strain evidence="10 11">ALL</strain>
    </source>
</reference>
<dbReference type="Proteomes" id="UP000298663">
    <property type="component" value="Unassembled WGS sequence"/>
</dbReference>